<gene>
    <name evidence="12" type="ORF">HYG85_10875</name>
</gene>
<dbReference type="InterPro" id="IPR050979">
    <property type="entry name" value="LD-transpeptidase"/>
</dbReference>
<keyword evidence="7 9" id="KW-0573">Peptidoglycan synthesis</keyword>
<evidence type="ECO:0000256" key="6">
    <source>
        <dbReference type="ARBA" id="ARBA00022960"/>
    </source>
</evidence>
<evidence type="ECO:0000313" key="12">
    <source>
        <dbReference type="EMBL" id="QUH29394.1"/>
    </source>
</evidence>
<sequence length="161" mass="17991">MKYTIKSGDTLAKISYQYKTPLKSIIYANNITNPDTLNVGDIIIIPDEKDNPFSIEIVLKNRILKLLSNDKVIKHYPVAIGKPSTPTPKGSWTIIKKGLWGDQFGGYFMQLSVPWGIYGIHGTNKPWSVGTRASNGCIRMYSNQAAELYSIIPLNTPVLIY</sequence>
<protein>
    <submittedName>
        <fullName evidence="12">L,D-transpeptidase family protein</fullName>
    </submittedName>
</protein>
<dbReference type="PROSITE" id="PS51782">
    <property type="entry name" value="LYSM"/>
    <property type="match status" value="1"/>
</dbReference>
<evidence type="ECO:0000256" key="1">
    <source>
        <dbReference type="ARBA" id="ARBA00004752"/>
    </source>
</evidence>
<dbReference type="InterPro" id="IPR038063">
    <property type="entry name" value="Transpep_catalytic_dom"/>
</dbReference>
<dbReference type="Pfam" id="PF03734">
    <property type="entry name" value="YkuD"/>
    <property type="match status" value="1"/>
</dbReference>
<dbReference type="SUPFAM" id="SSF54106">
    <property type="entry name" value="LysM domain"/>
    <property type="match status" value="1"/>
</dbReference>
<name>A0A8J8SC75_9FIRM</name>
<evidence type="ECO:0000256" key="5">
    <source>
        <dbReference type="ARBA" id="ARBA00022801"/>
    </source>
</evidence>
<evidence type="ECO:0000259" key="10">
    <source>
        <dbReference type="PROSITE" id="PS51782"/>
    </source>
</evidence>
<dbReference type="AlphaFoldDB" id="A0A8J8SC75"/>
<dbReference type="EMBL" id="CP058561">
    <property type="protein sequence ID" value="QUH29394.1"/>
    <property type="molecule type" value="Genomic_DNA"/>
</dbReference>
<keyword evidence="3" id="KW-0328">Glycosyltransferase</keyword>
<dbReference type="SMART" id="SM00257">
    <property type="entry name" value="LysM"/>
    <property type="match status" value="1"/>
</dbReference>
<dbReference type="PANTHER" id="PTHR30582">
    <property type="entry name" value="L,D-TRANSPEPTIDASE"/>
    <property type="match status" value="1"/>
</dbReference>
<feature type="active site" description="Nucleophile" evidence="9">
    <location>
        <position position="137"/>
    </location>
</feature>
<keyword evidence="5" id="KW-0378">Hydrolase</keyword>
<dbReference type="Proteomes" id="UP000677305">
    <property type="component" value="Chromosome"/>
</dbReference>
<keyword evidence="6 9" id="KW-0133">Cell shape</keyword>
<evidence type="ECO:0000256" key="4">
    <source>
        <dbReference type="ARBA" id="ARBA00022679"/>
    </source>
</evidence>
<dbReference type="CDD" id="cd16913">
    <property type="entry name" value="YkuD_like"/>
    <property type="match status" value="1"/>
</dbReference>
<dbReference type="PANTHER" id="PTHR30582:SF24">
    <property type="entry name" value="L,D-TRANSPEPTIDASE ERFK_SRFK-RELATED"/>
    <property type="match status" value="1"/>
</dbReference>
<evidence type="ECO:0000256" key="3">
    <source>
        <dbReference type="ARBA" id="ARBA00022676"/>
    </source>
</evidence>
<dbReference type="GO" id="GO:0005576">
    <property type="term" value="C:extracellular region"/>
    <property type="evidence" value="ECO:0007669"/>
    <property type="project" value="TreeGrafter"/>
</dbReference>
<dbReference type="GO" id="GO:0071972">
    <property type="term" value="F:peptidoglycan L,D-transpeptidase activity"/>
    <property type="evidence" value="ECO:0007669"/>
    <property type="project" value="TreeGrafter"/>
</dbReference>
<dbReference type="Pfam" id="PF01476">
    <property type="entry name" value="LysM"/>
    <property type="match status" value="1"/>
</dbReference>
<keyword evidence="13" id="KW-1185">Reference proteome</keyword>
<feature type="domain" description="LysM" evidence="10">
    <location>
        <begin position="1"/>
        <end position="45"/>
    </location>
</feature>
<dbReference type="GO" id="GO:0018104">
    <property type="term" value="P:peptidoglycan-protein cross-linking"/>
    <property type="evidence" value="ECO:0007669"/>
    <property type="project" value="TreeGrafter"/>
</dbReference>
<feature type="domain" description="L,D-TPase catalytic" evidence="11">
    <location>
        <begin position="53"/>
        <end position="161"/>
    </location>
</feature>
<dbReference type="GO" id="GO:0008360">
    <property type="term" value="P:regulation of cell shape"/>
    <property type="evidence" value="ECO:0007669"/>
    <property type="project" value="UniProtKB-UniRule"/>
</dbReference>
<dbReference type="GO" id="GO:0071555">
    <property type="term" value="P:cell wall organization"/>
    <property type="evidence" value="ECO:0007669"/>
    <property type="project" value="UniProtKB-UniRule"/>
</dbReference>
<dbReference type="KEGG" id="vgu:HYG85_10875"/>
<keyword evidence="8 9" id="KW-0961">Cell wall biogenesis/degradation</keyword>
<dbReference type="InterPro" id="IPR018392">
    <property type="entry name" value="LysM"/>
</dbReference>
<dbReference type="GO" id="GO:0016757">
    <property type="term" value="F:glycosyltransferase activity"/>
    <property type="evidence" value="ECO:0007669"/>
    <property type="project" value="UniProtKB-KW"/>
</dbReference>
<dbReference type="PROSITE" id="PS52029">
    <property type="entry name" value="LD_TPASE"/>
    <property type="match status" value="1"/>
</dbReference>
<evidence type="ECO:0000256" key="9">
    <source>
        <dbReference type="PROSITE-ProRule" id="PRU01373"/>
    </source>
</evidence>
<accession>A0A8J8SC75</accession>
<dbReference type="CDD" id="cd00118">
    <property type="entry name" value="LysM"/>
    <property type="match status" value="1"/>
</dbReference>
<dbReference type="Gene3D" id="3.10.350.10">
    <property type="entry name" value="LysM domain"/>
    <property type="match status" value="1"/>
</dbReference>
<feature type="active site" description="Proton donor/acceptor" evidence="9">
    <location>
        <position position="121"/>
    </location>
</feature>
<dbReference type="InterPro" id="IPR036779">
    <property type="entry name" value="LysM_dom_sf"/>
</dbReference>
<organism evidence="12 13">
    <name type="scientific">Vallitalea guaymasensis</name>
    <dbReference type="NCBI Taxonomy" id="1185412"/>
    <lineage>
        <taxon>Bacteria</taxon>
        <taxon>Bacillati</taxon>
        <taxon>Bacillota</taxon>
        <taxon>Clostridia</taxon>
        <taxon>Lachnospirales</taxon>
        <taxon>Vallitaleaceae</taxon>
        <taxon>Vallitalea</taxon>
    </lineage>
</organism>
<evidence type="ECO:0000313" key="13">
    <source>
        <dbReference type="Proteomes" id="UP000677305"/>
    </source>
</evidence>
<dbReference type="SUPFAM" id="SSF141523">
    <property type="entry name" value="L,D-transpeptidase catalytic domain-like"/>
    <property type="match status" value="1"/>
</dbReference>
<evidence type="ECO:0000259" key="11">
    <source>
        <dbReference type="PROSITE" id="PS52029"/>
    </source>
</evidence>
<dbReference type="UniPathway" id="UPA00219"/>
<dbReference type="Gene3D" id="2.40.440.10">
    <property type="entry name" value="L,D-transpeptidase catalytic domain-like"/>
    <property type="match status" value="1"/>
</dbReference>
<evidence type="ECO:0000256" key="2">
    <source>
        <dbReference type="ARBA" id="ARBA00005992"/>
    </source>
</evidence>
<evidence type="ECO:0000256" key="8">
    <source>
        <dbReference type="ARBA" id="ARBA00023316"/>
    </source>
</evidence>
<reference evidence="12 13" key="1">
    <citation type="submission" date="2020-07" db="EMBL/GenBank/DDBJ databases">
        <title>Vallitalea guaymasensis genome.</title>
        <authorList>
            <person name="Postec A."/>
        </authorList>
    </citation>
    <scope>NUCLEOTIDE SEQUENCE [LARGE SCALE GENOMIC DNA]</scope>
    <source>
        <strain evidence="12 13">Ra1766G1</strain>
    </source>
</reference>
<dbReference type="InterPro" id="IPR005490">
    <property type="entry name" value="LD_TPept_cat_dom"/>
</dbReference>
<dbReference type="RefSeq" id="WP_212693475.1">
    <property type="nucleotide sequence ID" value="NZ_CP058561.1"/>
</dbReference>
<comment type="similarity">
    <text evidence="2">Belongs to the YkuD family.</text>
</comment>
<evidence type="ECO:0000256" key="7">
    <source>
        <dbReference type="ARBA" id="ARBA00022984"/>
    </source>
</evidence>
<keyword evidence="4" id="KW-0808">Transferase</keyword>
<proteinExistence type="inferred from homology"/>
<comment type="pathway">
    <text evidence="1 9">Cell wall biogenesis; peptidoglycan biosynthesis.</text>
</comment>